<proteinExistence type="predicted"/>
<gene>
    <name evidence="1" type="ORF">GPUH_LOCUS3863</name>
</gene>
<evidence type="ECO:0000313" key="2">
    <source>
        <dbReference type="Proteomes" id="UP000271098"/>
    </source>
</evidence>
<evidence type="ECO:0000313" key="1">
    <source>
        <dbReference type="EMBL" id="VDK41275.1"/>
    </source>
</evidence>
<reference evidence="1 2" key="1">
    <citation type="submission" date="2018-11" db="EMBL/GenBank/DDBJ databases">
        <authorList>
            <consortium name="Pathogen Informatics"/>
        </authorList>
    </citation>
    <scope>NUCLEOTIDE SEQUENCE [LARGE SCALE GENOMIC DNA]</scope>
</reference>
<dbReference type="EMBL" id="UYRT01006881">
    <property type="protein sequence ID" value="VDK41275.1"/>
    <property type="molecule type" value="Genomic_DNA"/>
</dbReference>
<name>A0A3P6QLF0_9BILA</name>
<keyword evidence="2" id="KW-1185">Reference proteome</keyword>
<organism evidence="1 2">
    <name type="scientific">Gongylonema pulchrum</name>
    <dbReference type="NCBI Taxonomy" id="637853"/>
    <lineage>
        <taxon>Eukaryota</taxon>
        <taxon>Metazoa</taxon>
        <taxon>Ecdysozoa</taxon>
        <taxon>Nematoda</taxon>
        <taxon>Chromadorea</taxon>
        <taxon>Rhabditida</taxon>
        <taxon>Spirurina</taxon>
        <taxon>Spiruromorpha</taxon>
        <taxon>Spiruroidea</taxon>
        <taxon>Gongylonematidae</taxon>
        <taxon>Gongylonema</taxon>
    </lineage>
</organism>
<accession>A0A3P6QLF0</accession>
<dbReference type="Proteomes" id="UP000271098">
    <property type="component" value="Unassembled WGS sequence"/>
</dbReference>
<protein>
    <submittedName>
        <fullName evidence="1">Uncharacterized protein</fullName>
    </submittedName>
</protein>
<sequence length="254" mass="27517">MIQHYLVMAKQYIKDMTVADFAKENGFMESQIPMTQAFAPGPSSAAPVLLQRNRQERVIDVGSSMAGTSTRKRVKKSIDKLCKNRKMSRIDEEPGTEAAGSSTDICLTTTSRAVDVACNTHLPSTAGTADAACNTDRIPVVETADMGCNTNPLPAVKTTDVACNTEAVISSGEAQISSFRETTDEEMEEAEIQSDRQKMRLCSEHSEVDMPEMIDHGVQVELLAGSDIQQGSALHPTEILAHVEAAVNAFHNRS</sequence>
<dbReference type="AlphaFoldDB" id="A0A3P6QLF0"/>